<dbReference type="Pfam" id="PF06741">
    <property type="entry name" value="LsmAD"/>
    <property type="match status" value="1"/>
</dbReference>
<organism evidence="3 4">
    <name type="scientific">Haematococcus lacustris</name>
    <name type="common">Green alga</name>
    <name type="synonym">Haematococcus pluvialis</name>
    <dbReference type="NCBI Taxonomy" id="44745"/>
    <lineage>
        <taxon>Eukaryota</taxon>
        <taxon>Viridiplantae</taxon>
        <taxon>Chlorophyta</taxon>
        <taxon>core chlorophytes</taxon>
        <taxon>Chlorophyceae</taxon>
        <taxon>CS clade</taxon>
        <taxon>Chlamydomonadales</taxon>
        <taxon>Haematococcaceae</taxon>
        <taxon>Haematococcus</taxon>
    </lineage>
</organism>
<dbReference type="InterPro" id="IPR009604">
    <property type="entry name" value="LsmAD_domain"/>
</dbReference>
<feature type="region of interest" description="Disordered" evidence="1">
    <location>
        <begin position="127"/>
        <end position="151"/>
    </location>
</feature>
<feature type="compositionally biased region" description="Low complexity" evidence="1">
    <location>
        <begin position="511"/>
        <end position="524"/>
    </location>
</feature>
<dbReference type="InterPro" id="IPR045117">
    <property type="entry name" value="ATXN2-like"/>
</dbReference>
<dbReference type="SMART" id="SM01272">
    <property type="entry name" value="LsmAD"/>
    <property type="match status" value="1"/>
</dbReference>
<protein>
    <submittedName>
        <fullName evidence="3">LsmAD domain-containing protein</fullName>
    </submittedName>
</protein>
<dbReference type="Pfam" id="PF14438">
    <property type="entry name" value="SM-ATX"/>
    <property type="match status" value="1"/>
</dbReference>
<dbReference type="AlphaFoldDB" id="A0A699YHM4"/>
<gene>
    <name evidence="3" type="ORF">HaLaN_04037</name>
</gene>
<dbReference type="PANTHER" id="PTHR12854:SF7">
    <property type="entry name" value="ATAXIN-2 HOMOLOG"/>
    <property type="match status" value="1"/>
</dbReference>
<evidence type="ECO:0000313" key="4">
    <source>
        <dbReference type="Proteomes" id="UP000485058"/>
    </source>
</evidence>
<comment type="caution">
    <text evidence="3">The sequence shown here is derived from an EMBL/GenBank/DDBJ whole genome shotgun (WGS) entry which is preliminary data.</text>
</comment>
<accession>A0A699YHM4</accession>
<feature type="compositionally biased region" description="Low complexity" evidence="1">
    <location>
        <begin position="585"/>
        <end position="623"/>
    </location>
</feature>
<evidence type="ECO:0000256" key="1">
    <source>
        <dbReference type="SAM" id="MobiDB-lite"/>
    </source>
</evidence>
<dbReference type="GO" id="GO:0010494">
    <property type="term" value="C:cytoplasmic stress granule"/>
    <property type="evidence" value="ECO:0007669"/>
    <property type="project" value="TreeGrafter"/>
</dbReference>
<dbReference type="PANTHER" id="PTHR12854">
    <property type="entry name" value="ATAXIN 2-RELATED"/>
    <property type="match status" value="1"/>
</dbReference>
<name>A0A699YHM4_HAELA</name>
<feature type="domain" description="LsmAD" evidence="2">
    <location>
        <begin position="174"/>
        <end position="277"/>
    </location>
</feature>
<keyword evidence="4" id="KW-1185">Reference proteome</keyword>
<feature type="compositionally biased region" description="Low complexity" evidence="1">
    <location>
        <begin position="632"/>
        <end position="662"/>
    </location>
</feature>
<dbReference type="GO" id="GO:0003729">
    <property type="term" value="F:mRNA binding"/>
    <property type="evidence" value="ECO:0007669"/>
    <property type="project" value="TreeGrafter"/>
</dbReference>
<reference evidence="3 4" key="1">
    <citation type="submission" date="2020-02" db="EMBL/GenBank/DDBJ databases">
        <title>Draft genome sequence of Haematococcus lacustris strain NIES-144.</title>
        <authorList>
            <person name="Morimoto D."/>
            <person name="Nakagawa S."/>
            <person name="Yoshida T."/>
            <person name="Sawayama S."/>
        </authorList>
    </citation>
    <scope>NUCLEOTIDE SEQUENCE [LARGE SCALE GENOMIC DNA]</scope>
    <source>
        <strain evidence="3 4">NIES-144</strain>
    </source>
</reference>
<evidence type="ECO:0000313" key="3">
    <source>
        <dbReference type="EMBL" id="GFH08981.1"/>
    </source>
</evidence>
<dbReference type="InterPro" id="IPR025852">
    <property type="entry name" value="SM_dom_ATX"/>
</dbReference>
<sequence length="685" mass="69087">MLPCTKETTGNGGAAAAAPPELSAGQERLVFGAAVLWGYKVEVLVKSGVLWEGIFYTANFQERGEMSVVLKCARVVRDPNAHSNAPVELPLKQKVFHNADLVQIYAKDVRFTPEDLAPDEEFETDAAISRGRGGAAGRDLQRWEPDEGDDFSASTLEGDGSAAWDQFAVNKAKFGVETTYDENVYTVALNRGNCAITEAEAARLAREIETAGAGSGMAKLHMLEERGLEVADEVNHPAVAACEADASCCSADVKANPVPIVVSQMNEEDRYGAVLRPELGGYQGNAGRGRPTYPNQYARATPNPNPPNSQGRAWGGAGAGVAAVAGRQAFGPGGHHPMGPQASHAAAGPRARQDYDQRLEQHKVRGGMHGHKMPAVSQDVRALAGLTGGRPHPTTSLSQDGKALMALDLQLPGPKSYGPEVTQEFVLFKRKQTQEKVQQEQAQRLQELIAAKATGAAAMSSASSGLVPSTLVSAASGASSLASASSAAALAAGLARSPAGAGAAWAAPSAAASSPGAQPAAGPGPWQPCSAEQAVAAGSTAGVKTPQAGRPAAASVSTPAASTAIAAAQEGAAPQAVAAGVGEPASAEGSSAAGAPPGASLAATSPEVPAAAAGGQPAGSSSSHAEHGSTGGEANAGAASSGPDAGAGHGSDSSSVQKKPAALNPNAKAFSFKVTAKPFPSPQAW</sequence>
<feature type="region of interest" description="Disordered" evidence="1">
    <location>
        <begin position="585"/>
        <end position="662"/>
    </location>
</feature>
<proteinExistence type="predicted"/>
<feature type="region of interest" description="Disordered" evidence="1">
    <location>
        <begin position="327"/>
        <end position="352"/>
    </location>
</feature>
<feature type="region of interest" description="Disordered" evidence="1">
    <location>
        <begin position="511"/>
        <end position="530"/>
    </location>
</feature>
<feature type="region of interest" description="Disordered" evidence="1">
    <location>
        <begin position="299"/>
        <end position="318"/>
    </location>
</feature>
<evidence type="ECO:0000259" key="2">
    <source>
        <dbReference type="SMART" id="SM01272"/>
    </source>
</evidence>
<dbReference type="GO" id="GO:0034063">
    <property type="term" value="P:stress granule assembly"/>
    <property type="evidence" value="ECO:0007669"/>
    <property type="project" value="TreeGrafter"/>
</dbReference>
<dbReference type="EMBL" id="BLLF01000199">
    <property type="protein sequence ID" value="GFH08981.1"/>
    <property type="molecule type" value="Genomic_DNA"/>
</dbReference>
<dbReference type="Proteomes" id="UP000485058">
    <property type="component" value="Unassembled WGS sequence"/>
</dbReference>